<dbReference type="InterPro" id="IPR012337">
    <property type="entry name" value="RNaseH-like_sf"/>
</dbReference>
<sequence>MPPMLTQEQAVEIKVLARRGTAVREIARQTGLSRNTVRRYLRDGQAGRYRQREPRPTKLAPFKGYLLERVAAARPHWIPATVLLRELQEAGYEGGVSQLKAFLAPHKRVAAEPVVRFETPPGKQMQADFTVIRRGRAPLLALVATLGYSRASFVRFTAGEDATTLCECLREAFVYFGGTPEQVLFDNAKSVVIERDAFGVGQHRWNTQLLALAETYGFTPKVCQPYRAKTKGKVERFNRYLKESFVVPLATTLKQAGLKLDVDAANARIGRWLAEVANVRVHATTHERPATRLGAEQAALLPLPMPTSAPMPVVSKLRRVLPRESLQHPLAVYDALLEVAA</sequence>
<dbReference type="Proteomes" id="UP000007953">
    <property type="component" value="Chromosome"/>
</dbReference>
<keyword evidence="2" id="KW-0815">Transposition</keyword>
<evidence type="ECO:0000313" key="7">
    <source>
        <dbReference type="EMBL" id="AEG67665.1"/>
    </source>
</evidence>
<dbReference type="KEGG" id="rsn:RSPO_m00405"/>
<evidence type="ECO:0000256" key="1">
    <source>
        <dbReference type="ARBA" id="ARBA00009277"/>
    </source>
</evidence>
<reference evidence="15 18" key="1">
    <citation type="journal article" date="2011" name="J. Bacteriol.">
        <title>Complete genome sequence of the plant pathogen Ralstonia solanacearum strain Po82.</title>
        <authorList>
            <person name="Xu J."/>
            <person name="Zheng H.J."/>
            <person name="Liu L."/>
            <person name="Pan Z.C."/>
            <person name="Prior P."/>
            <person name="Tang B."/>
            <person name="Xu J.S."/>
            <person name="Zhang H."/>
            <person name="Tian Q."/>
            <person name="Zhang L.Q."/>
            <person name="Feng J."/>
        </authorList>
    </citation>
    <scope>NUCLEOTIDE SEQUENCE [LARGE SCALE GENOMIC DNA]</scope>
    <source>
        <strain evidence="7 18">Po82</strain>
        <plasmid evidence="15">megaplasmid</plasmid>
        <plasmid evidence="15">Po82</plasmid>
    </source>
</reference>
<accession>F6G7R0</accession>
<dbReference type="Gene3D" id="3.30.420.10">
    <property type="entry name" value="Ribonuclease H-like superfamily/Ribonuclease H"/>
    <property type="match status" value="1"/>
</dbReference>
<dbReference type="eggNOG" id="COG4584">
    <property type="taxonomic scope" value="Bacteria"/>
</dbReference>
<dbReference type="KEGG" id="rsn:RSPO_c02532"/>
<evidence type="ECO:0000259" key="5">
    <source>
        <dbReference type="PROSITE" id="PS50531"/>
    </source>
</evidence>
<evidence type="ECO:0000313" key="14">
    <source>
        <dbReference type="EMBL" id="AEG71046.1"/>
    </source>
</evidence>
<evidence type="ECO:0000256" key="2">
    <source>
        <dbReference type="ARBA" id="ARBA00022578"/>
    </source>
</evidence>
<dbReference type="KEGG" id="rsn:RSPO_c02740"/>
<keyword evidence="4" id="KW-0233">DNA recombination</keyword>
<dbReference type="EMBL" id="CP002819">
    <property type="protein sequence ID" value="AEG70032.1"/>
    <property type="molecule type" value="Genomic_DNA"/>
</dbReference>
<dbReference type="GO" id="GO:0032196">
    <property type="term" value="P:transposition"/>
    <property type="evidence" value="ECO:0007669"/>
    <property type="project" value="UniProtKB-KW"/>
</dbReference>
<dbReference type="KEGG" id="rsn:RSPO_c01120"/>
<dbReference type="InterPro" id="IPR009057">
    <property type="entry name" value="Homeodomain-like_sf"/>
</dbReference>
<dbReference type="Gene3D" id="1.10.10.60">
    <property type="entry name" value="Homeodomain-like"/>
    <property type="match status" value="1"/>
</dbReference>
<dbReference type="EMBL" id="CP002820">
    <property type="protein sequence ID" value="AEG71046.1"/>
    <property type="molecule type" value="Genomic_DNA"/>
</dbReference>
<dbReference type="KEGG" id="rsn:RSPO_m00066"/>
<evidence type="ECO:0000313" key="16">
    <source>
        <dbReference type="EMBL" id="AEG71569.1"/>
    </source>
</evidence>
<evidence type="ECO:0000313" key="8">
    <source>
        <dbReference type="EMBL" id="AEG68421.1"/>
    </source>
</evidence>
<feature type="domain" description="Integrase catalytic" evidence="6">
    <location>
        <begin position="116"/>
        <end position="297"/>
    </location>
</feature>
<evidence type="ECO:0000313" key="11">
    <source>
        <dbReference type="EMBL" id="AEG69826.1"/>
    </source>
</evidence>
<dbReference type="KEGG" id="rsn:RSPO_c01626"/>
<dbReference type="PROSITE" id="PS50994">
    <property type="entry name" value="INTEGRASE"/>
    <property type="match status" value="1"/>
</dbReference>
<evidence type="ECO:0000259" key="6">
    <source>
        <dbReference type="PROSITE" id="PS50994"/>
    </source>
</evidence>
<dbReference type="EMBL" id="CP002819">
    <property type="protein sequence ID" value="AEG68847.1"/>
    <property type="molecule type" value="Genomic_DNA"/>
</dbReference>
<evidence type="ECO:0000313" key="13">
    <source>
        <dbReference type="EMBL" id="AEG70708.1"/>
    </source>
</evidence>
<dbReference type="InterPro" id="IPR006120">
    <property type="entry name" value="Resolvase_HTH_dom"/>
</dbReference>
<dbReference type="PANTHER" id="PTHR35004">
    <property type="entry name" value="TRANSPOSASE RV3428C-RELATED"/>
    <property type="match status" value="1"/>
</dbReference>
<dbReference type="SUPFAM" id="SSF46689">
    <property type="entry name" value="Homeodomain-like"/>
    <property type="match status" value="1"/>
</dbReference>
<evidence type="ECO:0000256" key="3">
    <source>
        <dbReference type="ARBA" id="ARBA00023125"/>
    </source>
</evidence>
<dbReference type="GO" id="GO:0000150">
    <property type="term" value="F:DNA strand exchange activity"/>
    <property type="evidence" value="ECO:0007669"/>
    <property type="project" value="InterPro"/>
</dbReference>
<dbReference type="Pfam" id="PF00665">
    <property type="entry name" value="rve"/>
    <property type="match status" value="1"/>
</dbReference>
<dbReference type="PANTHER" id="PTHR35004:SF6">
    <property type="entry name" value="TRANSPOSASE"/>
    <property type="match status" value="1"/>
</dbReference>
<dbReference type="EMBL" id="CP002819">
    <property type="protein sequence ID" value="AEG68926.1"/>
    <property type="molecule type" value="Genomic_DNA"/>
</dbReference>
<dbReference type="SUPFAM" id="SSF53098">
    <property type="entry name" value="Ribonuclease H-like"/>
    <property type="match status" value="1"/>
</dbReference>
<comment type="similarity">
    <text evidence="1">Belongs to the transposase IS21/IS408/IS1162 family.</text>
</comment>
<dbReference type="Proteomes" id="UP000007953">
    <property type="component" value="Plasmid megaplasmid"/>
</dbReference>
<evidence type="ECO:0000313" key="18">
    <source>
        <dbReference type="Proteomes" id="UP000007953"/>
    </source>
</evidence>
<dbReference type="EMBL" id="CP002819">
    <property type="protein sequence ID" value="AEG68421.1"/>
    <property type="molecule type" value="Genomic_DNA"/>
</dbReference>
<dbReference type="NCBIfam" id="NF033546">
    <property type="entry name" value="transpos_IS21"/>
    <property type="match status" value="1"/>
</dbReference>
<dbReference type="GO" id="GO:0015074">
    <property type="term" value="P:DNA integration"/>
    <property type="evidence" value="ECO:0007669"/>
    <property type="project" value="InterPro"/>
</dbReference>
<dbReference type="KEGG" id="rsn:RSPO_c00361"/>
<dbReference type="EMBL" id="CP002820">
    <property type="protein sequence ID" value="AEG71189.1"/>
    <property type="molecule type" value="Genomic_DNA"/>
</dbReference>
<dbReference type="EMBL" id="CP002819">
    <property type="protein sequence ID" value="AEG69826.1"/>
    <property type="molecule type" value="Genomic_DNA"/>
</dbReference>
<dbReference type="InterPro" id="IPR017894">
    <property type="entry name" value="HTH_IS21_transposase_type"/>
</dbReference>
<dbReference type="InterPro" id="IPR036397">
    <property type="entry name" value="RNaseH_sf"/>
</dbReference>
<keyword evidence="15" id="KW-0614">Plasmid</keyword>
<feature type="domain" description="HTH IS21-type" evidence="5">
    <location>
        <begin position="8"/>
        <end position="70"/>
    </location>
</feature>
<dbReference type="EMBL" id="CP002820">
    <property type="protein sequence ID" value="AEG71569.1"/>
    <property type="molecule type" value="Genomic_DNA"/>
</dbReference>
<evidence type="ECO:0000313" key="15">
    <source>
        <dbReference type="EMBL" id="AEG71189.1"/>
    </source>
</evidence>
<keyword evidence="3" id="KW-0238">DNA-binding</keyword>
<dbReference type="Pfam" id="PF02796">
    <property type="entry name" value="HTH_7"/>
    <property type="match status" value="1"/>
</dbReference>
<dbReference type="AlphaFoldDB" id="F6G7R0"/>
<geneLocation type="plasmid" evidence="18"/>
<dbReference type="InterPro" id="IPR001584">
    <property type="entry name" value="Integrase_cat-core"/>
</dbReference>
<dbReference type="EMBL" id="CP002819">
    <property type="protein sequence ID" value="AEG67665.1"/>
    <property type="molecule type" value="Genomic_DNA"/>
</dbReference>
<evidence type="ECO:0000256" key="4">
    <source>
        <dbReference type="ARBA" id="ARBA00023172"/>
    </source>
</evidence>
<gene>
    <name evidence="7" type="ordered locus">RSPO_c00361</name>
    <name evidence="8" type="ordered locus">RSPO_c01120</name>
    <name evidence="9" type="ordered locus">RSPO_c01547</name>
    <name evidence="10" type="ordered locus">RSPO_c01626</name>
    <name evidence="11" type="ordered locus">RSPO_c02532</name>
    <name evidence="12" type="ordered locus">RSPO_c02740</name>
    <name evidence="13" type="ordered locus">RSPO_m00066</name>
    <name evidence="14" type="ordered locus">RSPO_m00405</name>
    <name evidence="15" type="ordered locus">RSPO_m00550</name>
    <name evidence="16" type="ordered locus">RSPO_m00931</name>
    <name evidence="17" type="ordered locus">RSPO_m01388</name>
</gene>
<evidence type="ECO:0000313" key="12">
    <source>
        <dbReference type="EMBL" id="AEG70032.1"/>
    </source>
</evidence>
<dbReference type="EMBL" id="CP002820">
    <property type="protein sequence ID" value="AEG72023.1"/>
    <property type="molecule type" value="Genomic_DNA"/>
</dbReference>
<organism evidence="15 18">
    <name type="scientific">Ralstonia solanacearum (strain Po82)</name>
    <dbReference type="NCBI Taxonomy" id="1031711"/>
    <lineage>
        <taxon>Bacteria</taxon>
        <taxon>Pseudomonadati</taxon>
        <taxon>Pseudomonadota</taxon>
        <taxon>Betaproteobacteria</taxon>
        <taxon>Burkholderiales</taxon>
        <taxon>Burkholderiaceae</taxon>
        <taxon>Ralstonia</taxon>
        <taxon>Ralstonia solanacearum species complex</taxon>
    </lineage>
</organism>
<dbReference type="HOGENOM" id="CLU_020626_4_0_4"/>
<dbReference type="KEGG" id="rsn:RSPO_m00931"/>
<evidence type="ECO:0000313" key="10">
    <source>
        <dbReference type="EMBL" id="AEG68926.1"/>
    </source>
</evidence>
<evidence type="ECO:0000313" key="9">
    <source>
        <dbReference type="EMBL" id="AEG68847.1"/>
    </source>
</evidence>
<dbReference type="KEGG" id="rsn:RSPO_m00550"/>
<dbReference type="GO" id="GO:0003677">
    <property type="term" value="F:DNA binding"/>
    <property type="evidence" value="ECO:0007669"/>
    <property type="project" value="UniProtKB-KW"/>
</dbReference>
<evidence type="ECO:0000313" key="17">
    <source>
        <dbReference type="EMBL" id="AEG72023.1"/>
    </source>
</evidence>
<dbReference type="EMBL" id="CP002820">
    <property type="protein sequence ID" value="AEG70708.1"/>
    <property type="molecule type" value="Genomic_DNA"/>
</dbReference>
<proteinExistence type="inferred from homology"/>
<geneLocation type="plasmid" evidence="15">
    <name>megaplasmid</name>
</geneLocation>
<name>F6G7R0_RALS8</name>
<dbReference type="PATRIC" id="fig|1031711.3.peg.1099"/>
<dbReference type="PROSITE" id="PS50531">
    <property type="entry name" value="HTH_IS21"/>
    <property type="match status" value="1"/>
</dbReference>
<protein>
    <submittedName>
        <fullName evidence="15">Isrso3-transposase orfa protein</fullName>
    </submittedName>
</protein>
<dbReference type="KEGG" id="rsn:RSPO_m01388"/>
<dbReference type="KEGG" id="rsn:RSPO_c01547"/>